<keyword evidence="2 5" id="KW-0813">Transport</keyword>
<dbReference type="SUPFAM" id="SSF56762">
    <property type="entry name" value="HydB/Nqo4-like"/>
    <property type="match status" value="1"/>
</dbReference>
<dbReference type="AlphaFoldDB" id="F1AAL4"/>
<protein>
    <submittedName>
        <fullName evidence="7">NADH-ubiquinone oxidoreductase subunit 7</fullName>
    </submittedName>
</protein>
<dbReference type="GO" id="GO:0005739">
    <property type="term" value="C:mitochondrion"/>
    <property type="evidence" value="ECO:0007669"/>
    <property type="project" value="GOC"/>
</dbReference>
<evidence type="ECO:0000259" key="6">
    <source>
        <dbReference type="Pfam" id="PF00346"/>
    </source>
</evidence>
<dbReference type="GO" id="GO:0048038">
    <property type="term" value="F:quinone binding"/>
    <property type="evidence" value="ECO:0007669"/>
    <property type="project" value="InterPro"/>
</dbReference>
<geneLocation type="mitochondrion" evidence="7"/>
<feature type="domain" description="NADH-quinone oxidoreductase subunit D" evidence="6">
    <location>
        <begin position="124"/>
        <end position="390"/>
    </location>
</feature>
<gene>
    <name evidence="7" type="primary">nad7</name>
</gene>
<keyword evidence="4 5" id="KW-0520">NAD</keyword>
<dbReference type="PANTHER" id="PTHR11993">
    <property type="entry name" value="NADH-UBIQUINONE OXIDOREDUCTASE 49 KDA SUBUNIT"/>
    <property type="match status" value="1"/>
</dbReference>
<reference evidence="7" key="1">
    <citation type="journal article" date="2011" name="Mol. Biol. Evol.">
        <title>The Organellar Genome and Metabolic Potential of the Hydrogen-Producing Mitochondrion of Nyctotherus ovalis.</title>
        <authorList>
            <person name="de Graaf R.M."/>
            <person name="Ricard G."/>
            <person name="van Alen T.A."/>
            <person name="Duarte I."/>
            <person name="Dutilh B.E."/>
            <person name="Burgtorf C."/>
            <person name="Kuiper J.W."/>
            <person name="van der Staay G.W."/>
            <person name="Tielens A.G."/>
            <person name="Huynen M.A."/>
            <person name="Hackstein J.H."/>
        </authorList>
    </citation>
    <scope>NUCLEOTIDE SEQUENCE</scope>
</reference>
<dbReference type="InterPro" id="IPR029014">
    <property type="entry name" value="NiFe-Hase_large"/>
</dbReference>
<accession>F1AAL4</accession>
<evidence type="ECO:0000256" key="2">
    <source>
        <dbReference type="ARBA" id="ARBA00022448"/>
    </source>
</evidence>
<dbReference type="EMBL" id="GU057832">
    <property type="protein sequence ID" value="ADN85892.1"/>
    <property type="molecule type" value="Genomic_DNA"/>
</dbReference>
<evidence type="ECO:0000256" key="5">
    <source>
        <dbReference type="RuleBase" id="RU003685"/>
    </source>
</evidence>
<evidence type="ECO:0000256" key="1">
    <source>
        <dbReference type="ARBA" id="ARBA00005769"/>
    </source>
</evidence>
<dbReference type="PROSITE" id="PS00535">
    <property type="entry name" value="COMPLEX1_49K"/>
    <property type="match status" value="1"/>
</dbReference>
<dbReference type="InterPro" id="IPR022885">
    <property type="entry name" value="NDH1_su_D/H"/>
</dbReference>
<dbReference type="Pfam" id="PF00346">
    <property type="entry name" value="Complex1_49kDa"/>
    <property type="match status" value="1"/>
</dbReference>
<evidence type="ECO:0000313" key="7">
    <source>
        <dbReference type="EMBL" id="ADN85892.1"/>
    </source>
</evidence>
<evidence type="ECO:0000256" key="4">
    <source>
        <dbReference type="ARBA" id="ARBA00023027"/>
    </source>
</evidence>
<organism evidence="7">
    <name type="scientific">Nyctotherus ovalis</name>
    <name type="common">Ciliate protozoan</name>
    <dbReference type="NCBI Taxonomy" id="70075"/>
    <lineage>
        <taxon>Eukaryota</taxon>
        <taxon>Sar</taxon>
        <taxon>Alveolata</taxon>
        <taxon>Ciliophora</taxon>
        <taxon>Intramacronucleata</taxon>
        <taxon>Armophorea</taxon>
        <taxon>Clevelandellida</taxon>
        <taxon>Nyctotheridae</taxon>
        <taxon>Nyctotherus</taxon>
    </lineage>
</organism>
<keyword evidence="7" id="KW-0830">Ubiquinone</keyword>
<dbReference type="GO" id="GO:0006120">
    <property type="term" value="P:mitochondrial electron transport, NADH to ubiquinone"/>
    <property type="evidence" value="ECO:0007669"/>
    <property type="project" value="TreeGrafter"/>
</dbReference>
<dbReference type="InterPro" id="IPR014029">
    <property type="entry name" value="NADH_UbQ_OxRdtase_49kDa_CS"/>
</dbReference>
<comment type="similarity">
    <text evidence="1 5">Belongs to the complex I 49 kDa subunit family.</text>
</comment>
<dbReference type="GO" id="GO:0016651">
    <property type="term" value="F:oxidoreductase activity, acting on NAD(P)H"/>
    <property type="evidence" value="ECO:0007669"/>
    <property type="project" value="InterPro"/>
</dbReference>
<dbReference type="Gene3D" id="1.10.645.10">
    <property type="entry name" value="Cytochrome-c3 Hydrogenase, chain B"/>
    <property type="match status" value="1"/>
</dbReference>
<name>F1AAL4_NYCOV</name>
<dbReference type="PANTHER" id="PTHR11993:SF10">
    <property type="entry name" value="NADH DEHYDROGENASE [UBIQUINONE] IRON-SULFUR PROTEIN 2, MITOCHONDRIAL"/>
    <property type="match status" value="1"/>
</dbReference>
<proteinExistence type="inferred from homology"/>
<keyword evidence="3 5" id="KW-1278">Translocase</keyword>
<evidence type="ECO:0000256" key="3">
    <source>
        <dbReference type="ARBA" id="ARBA00022967"/>
    </source>
</evidence>
<dbReference type="GO" id="GO:0051287">
    <property type="term" value="F:NAD binding"/>
    <property type="evidence" value="ECO:0007669"/>
    <property type="project" value="InterPro"/>
</dbReference>
<keyword evidence="7" id="KW-0496">Mitochondrion</keyword>
<sequence>MLHGISKKQMILNFGPQHPASHGVLRLIITLMGEYVYEIDPNIGFLHRGTEKLLELQPLLQASVFMDRLDYTSVLTQTHAYCMCAERILACSLADNDTRLLRTLLDEFSRILNHLLSLATHALDIGTMATLFWAFEDRERIMELFEYVSGARMHLALYTPGQSLGMIVSREFFIRCAIIIKNMQKTFTELYVALYNNRVWRLRLVNIGIATSALVQQFCLSGPVARSAGVLLDLRLAVSSDYGSYSNHKVVSFFGTHGDSYCRYLLRLREPFESTRIIYGILPQLSEQTYCITKCCKNNAIFNRNSLFDCLPSGTHDVTTDSNTSFVEAGKGIFGITITTNNNSVPYRVGIHSPAYKHLQALGALLSGHQIADIATLLGTLDIVFGEVDR</sequence>
<dbReference type="InterPro" id="IPR001135">
    <property type="entry name" value="NADH_Q_OxRdtase_suD"/>
</dbReference>